<comment type="caution">
    <text evidence="2">The sequence shown here is derived from an EMBL/GenBank/DDBJ whole genome shotgun (WGS) entry which is preliminary data.</text>
</comment>
<dbReference type="RefSeq" id="WP_307231060.1">
    <property type="nucleotide sequence ID" value="NZ_JAUSTT010000020.1"/>
</dbReference>
<sequence length="174" mass="21043">MSEQILQQILQKLEQIDTKFDKLDMRVEKIESRLDQFETRFEKIESRLDQFETRFEKIESRLDQFETRFEKIESRLDHMDERLTSLEAGQQELYQISRAIQDRQEETDAKLEALTVDIHYFHGELKRLEHKVDHNHEEVKAKIGQLKSVIDFTYERTNKHELEIYKLNKAKSSI</sequence>
<keyword evidence="1" id="KW-0175">Coiled coil</keyword>
<feature type="coiled-coil region" evidence="1">
    <location>
        <begin position="13"/>
        <end position="82"/>
    </location>
</feature>
<keyword evidence="3" id="KW-1185">Reference proteome</keyword>
<reference evidence="2 3" key="1">
    <citation type="submission" date="2023-07" db="EMBL/GenBank/DDBJ databases">
        <title>Genomic Encyclopedia of Type Strains, Phase IV (KMG-IV): sequencing the most valuable type-strain genomes for metagenomic binning, comparative biology and taxonomic classification.</title>
        <authorList>
            <person name="Goeker M."/>
        </authorList>
    </citation>
    <scope>NUCLEOTIDE SEQUENCE [LARGE SCALE GENOMIC DNA]</scope>
    <source>
        <strain evidence="2 3">DSM 23837</strain>
    </source>
</reference>
<proteinExistence type="predicted"/>
<dbReference type="Proteomes" id="UP001223586">
    <property type="component" value="Unassembled WGS sequence"/>
</dbReference>
<protein>
    <submittedName>
        <fullName evidence="2">Chromosome segregation ATPase</fullName>
    </submittedName>
</protein>
<dbReference type="InterPro" id="IPR008702">
    <property type="entry name" value="NPV_P10"/>
</dbReference>
<evidence type="ECO:0000313" key="2">
    <source>
        <dbReference type="EMBL" id="MDQ0177234.1"/>
    </source>
</evidence>
<dbReference type="EMBL" id="JAUSTT010000020">
    <property type="protein sequence ID" value="MDQ0177234.1"/>
    <property type="molecule type" value="Genomic_DNA"/>
</dbReference>
<name>A0ABT9WVA2_9BACI</name>
<dbReference type="SUPFAM" id="SSF57997">
    <property type="entry name" value="Tropomyosin"/>
    <property type="match status" value="1"/>
</dbReference>
<evidence type="ECO:0000313" key="3">
    <source>
        <dbReference type="Proteomes" id="UP001223586"/>
    </source>
</evidence>
<accession>A0ABT9WVA2</accession>
<dbReference type="Gene3D" id="1.20.1260.80">
    <property type="match status" value="1"/>
</dbReference>
<evidence type="ECO:0000256" key="1">
    <source>
        <dbReference type="SAM" id="Coils"/>
    </source>
</evidence>
<organism evidence="2 3">
    <name type="scientific">Bacillus chungangensis</name>
    <dbReference type="NCBI Taxonomy" id="587633"/>
    <lineage>
        <taxon>Bacteria</taxon>
        <taxon>Bacillati</taxon>
        <taxon>Bacillota</taxon>
        <taxon>Bacilli</taxon>
        <taxon>Bacillales</taxon>
        <taxon>Bacillaceae</taxon>
        <taxon>Bacillus</taxon>
    </lineage>
</organism>
<dbReference type="Pfam" id="PF05531">
    <property type="entry name" value="NPV_P10"/>
    <property type="match status" value="1"/>
</dbReference>
<dbReference type="Gene3D" id="1.20.5.2280">
    <property type="match status" value="1"/>
</dbReference>
<gene>
    <name evidence="2" type="ORF">J2S08_003113</name>
</gene>